<reference evidence="1 2" key="1">
    <citation type="submission" date="2019-12" db="EMBL/GenBank/DDBJ databases">
        <authorList>
            <person name="Lauer M.J."/>
            <person name="Curtus N.L."/>
            <person name="Garlena R.A."/>
            <person name="Russell D.A."/>
            <person name="Pope W.H."/>
            <person name="Jacobs-Sera D."/>
            <person name="Hatfull G.F."/>
        </authorList>
    </citation>
    <scope>NUCLEOTIDE SEQUENCE [LARGE SCALE GENOMIC DNA]</scope>
</reference>
<proteinExistence type="predicted"/>
<name>A0A6B9LHK3_9CAUD</name>
<dbReference type="Proteomes" id="UP000463946">
    <property type="component" value="Segment"/>
</dbReference>
<evidence type="ECO:0000313" key="1">
    <source>
        <dbReference type="EMBL" id="QHB37304.1"/>
    </source>
</evidence>
<evidence type="ECO:0000313" key="2">
    <source>
        <dbReference type="Proteomes" id="UP000463946"/>
    </source>
</evidence>
<organism evidence="1 2">
    <name type="scientific">Mycobacterium phage BirdsNest</name>
    <dbReference type="NCBI Taxonomy" id="2686231"/>
    <lineage>
        <taxon>Viruses</taxon>
        <taxon>Duplodnaviria</taxon>
        <taxon>Heunggongvirae</taxon>
        <taxon>Uroviricota</taxon>
        <taxon>Caudoviricetes</taxon>
        <taxon>Bclasvirinae</taxon>
        <taxon>Birdsnestvirus</taxon>
        <taxon>Birdsnestvirus birdsnest</taxon>
    </lineage>
</organism>
<protein>
    <submittedName>
        <fullName evidence="1">Uncharacterized protein</fullName>
    </submittedName>
</protein>
<keyword evidence="2" id="KW-1185">Reference proteome</keyword>
<dbReference type="KEGG" id="vg:60320866"/>
<accession>A0A6B9LHK3</accession>
<dbReference type="GeneID" id="60320866"/>
<gene>
    <name evidence="1" type="primary">2</name>
    <name evidence="1" type="ORF">PBI_BIRDSNEST_2</name>
</gene>
<sequence length="69" mass="7522">MDPPEQEPDMNLAEVFENALTAEEWWDEFNSNACCPDSIVAARRLCGCGGSAAIPAGISRLLLRDPEEV</sequence>
<dbReference type="EMBL" id="MN813686">
    <property type="protein sequence ID" value="QHB37304.1"/>
    <property type="molecule type" value="Genomic_DNA"/>
</dbReference>
<dbReference type="RefSeq" id="YP_009949461.1">
    <property type="nucleotide sequence ID" value="NC_051581.1"/>
</dbReference>